<protein>
    <submittedName>
        <fullName evidence="1">Uncharacterized protein</fullName>
    </submittedName>
</protein>
<name>A0A8S5PQ22_9CAUD</name>
<accession>A0A8S5PQ22</accession>
<dbReference type="Pfam" id="PF20536">
    <property type="entry name" value="DUF6751"/>
    <property type="match status" value="1"/>
</dbReference>
<sequence length="174" mass="20553">MRILQQSRQRRILYTRNAILRRVFIWRILRFCIRGCFMIINAKVTIYNRRINPDTKKVEYWGHVSSCHYYCENKVMISDKEGGGLKYADVYKIRIPEVYLEGYVPPDEYMKLSYNTKMTAWTVDKGDLFILGEHNLRIKGISDLQKTLRPYGCVDNYGDNRKGGIPHIRFGGCR</sequence>
<reference evidence="1" key="1">
    <citation type="journal article" date="2021" name="Proc. Natl. Acad. Sci. U.S.A.">
        <title>A Catalog of Tens of Thousands of Viruses from Human Metagenomes Reveals Hidden Associations with Chronic Diseases.</title>
        <authorList>
            <person name="Tisza M.J."/>
            <person name="Buck C.B."/>
        </authorList>
    </citation>
    <scope>NUCLEOTIDE SEQUENCE</scope>
    <source>
        <strain evidence="1">CtTrD1</strain>
    </source>
</reference>
<dbReference type="InterPro" id="IPR046639">
    <property type="entry name" value="DUF6751"/>
</dbReference>
<evidence type="ECO:0000313" key="1">
    <source>
        <dbReference type="EMBL" id="DAE08954.1"/>
    </source>
</evidence>
<proteinExistence type="predicted"/>
<dbReference type="EMBL" id="BK015480">
    <property type="protein sequence ID" value="DAE08954.1"/>
    <property type="molecule type" value="Genomic_DNA"/>
</dbReference>
<organism evidence="1">
    <name type="scientific">Siphoviridae sp. ctTrD1</name>
    <dbReference type="NCBI Taxonomy" id="2825524"/>
    <lineage>
        <taxon>Viruses</taxon>
        <taxon>Duplodnaviria</taxon>
        <taxon>Heunggongvirae</taxon>
        <taxon>Uroviricota</taxon>
        <taxon>Caudoviricetes</taxon>
    </lineage>
</organism>